<evidence type="ECO:0000256" key="3">
    <source>
        <dbReference type="ARBA" id="ARBA00029447"/>
    </source>
</evidence>
<feature type="domain" description="Methyl-accepting transducer" evidence="6">
    <location>
        <begin position="296"/>
        <end position="525"/>
    </location>
</feature>
<dbReference type="Proteomes" id="UP000235347">
    <property type="component" value="Unassembled WGS sequence"/>
</dbReference>
<evidence type="ECO:0000256" key="2">
    <source>
        <dbReference type="ARBA" id="ARBA00022481"/>
    </source>
</evidence>
<dbReference type="CDD" id="cd11386">
    <property type="entry name" value="MCP_signal"/>
    <property type="match status" value="1"/>
</dbReference>
<keyword evidence="9" id="KW-1185">Reference proteome</keyword>
<feature type="transmembrane region" description="Helical" evidence="5">
    <location>
        <begin position="215"/>
        <end position="237"/>
    </location>
</feature>
<dbReference type="SUPFAM" id="SSF58104">
    <property type="entry name" value="Methyl-accepting chemotaxis protein (MCP) signaling domain"/>
    <property type="match status" value="1"/>
</dbReference>
<feature type="transmembrane region" description="Helical" evidence="5">
    <location>
        <begin position="38"/>
        <end position="60"/>
    </location>
</feature>
<dbReference type="GO" id="GO:0006935">
    <property type="term" value="P:chemotaxis"/>
    <property type="evidence" value="ECO:0007669"/>
    <property type="project" value="InterPro"/>
</dbReference>
<comment type="subcellular location">
    <subcellularLocation>
        <location evidence="1">Membrane</location>
    </subcellularLocation>
</comment>
<dbReference type="Pfam" id="PF12729">
    <property type="entry name" value="4HB_MCP_1"/>
    <property type="match status" value="1"/>
</dbReference>
<name>A0A2N7W797_9BURK</name>
<evidence type="ECO:0000256" key="5">
    <source>
        <dbReference type="SAM" id="Phobius"/>
    </source>
</evidence>
<dbReference type="Pfam" id="PF00672">
    <property type="entry name" value="HAMP"/>
    <property type="match status" value="1"/>
</dbReference>
<comment type="caution">
    <text evidence="8">The sequence shown here is derived from an EMBL/GenBank/DDBJ whole genome shotgun (WGS) entry which is preliminary data.</text>
</comment>
<dbReference type="PANTHER" id="PTHR43531">
    <property type="entry name" value="PROTEIN ICFG"/>
    <property type="match status" value="1"/>
</dbReference>
<keyword evidence="5" id="KW-0812">Transmembrane</keyword>
<gene>
    <name evidence="8" type="ORF">C0Z19_09940</name>
</gene>
<dbReference type="GO" id="GO:0004888">
    <property type="term" value="F:transmembrane signaling receptor activity"/>
    <property type="evidence" value="ECO:0007669"/>
    <property type="project" value="InterPro"/>
</dbReference>
<dbReference type="EMBL" id="PNYB01000007">
    <property type="protein sequence ID" value="PMS25264.1"/>
    <property type="molecule type" value="Genomic_DNA"/>
</dbReference>
<keyword evidence="5" id="KW-0472">Membrane</keyword>
<dbReference type="CDD" id="cd06225">
    <property type="entry name" value="HAMP"/>
    <property type="match status" value="1"/>
</dbReference>
<evidence type="ECO:0000313" key="8">
    <source>
        <dbReference type="EMBL" id="PMS25264.1"/>
    </source>
</evidence>
<reference evidence="8 9" key="1">
    <citation type="submission" date="2018-01" db="EMBL/GenBank/DDBJ databases">
        <title>Whole genome analyses suggest that Burkholderia sensu lato contains two further novel genera in the rhizoxinica-symbiotica group Mycetohabitans gen. nov., and Trinickia gen. nov.: implications for the evolution of diazotrophy and nodulation in the Burkholderiaceae.</title>
        <authorList>
            <person name="Estrada-de los Santos P."/>
            <person name="Palmer M."/>
            <person name="Chavez-Ramirez B."/>
            <person name="Beukes C."/>
            <person name="Steenkamp E.T."/>
            <person name="Hirsch A.M."/>
            <person name="Manyaka P."/>
            <person name="Maluk M."/>
            <person name="Lafos M."/>
            <person name="Crook M."/>
            <person name="Gross E."/>
            <person name="Simon M.F."/>
            <person name="Bueno dos Reis Junior F."/>
            <person name="Poole P.S."/>
            <person name="Venter S.N."/>
            <person name="James E.K."/>
        </authorList>
    </citation>
    <scope>NUCLEOTIDE SEQUENCE [LARGE SCALE GENOMIC DNA]</scope>
    <source>
        <strain evidence="8 9">GP25-8</strain>
    </source>
</reference>
<dbReference type="InterPro" id="IPR051310">
    <property type="entry name" value="MCP_chemotaxis"/>
</dbReference>
<evidence type="ECO:0000259" key="6">
    <source>
        <dbReference type="PROSITE" id="PS50111"/>
    </source>
</evidence>
<evidence type="ECO:0000313" key="9">
    <source>
        <dbReference type="Proteomes" id="UP000235347"/>
    </source>
</evidence>
<evidence type="ECO:0000256" key="4">
    <source>
        <dbReference type="PROSITE-ProRule" id="PRU00284"/>
    </source>
</evidence>
<dbReference type="Pfam" id="PF00015">
    <property type="entry name" value="MCPsignal"/>
    <property type="match status" value="1"/>
</dbReference>
<keyword evidence="4" id="KW-0807">Transducer</keyword>
<dbReference type="FunFam" id="1.10.287.950:FF:000001">
    <property type="entry name" value="Methyl-accepting chemotaxis sensory transducer"/>
    <property type="match status" value="1"/>
</dbReference>
<dbReference type="InterPro" id="IPR024478">
    <property type="entry name" value="HlyB_4HB_MCP"/>
</dbReference>
<dbReference type="PROSITE" id="PS50885">
    <property type="entry name" value="HAMP"/>
    <property type="match status" value="1"/>
</dbReference>
<dbReference type="InterPro" id="IPR004089">
    <property type="entry name" value="MCPsignal_dom"/>
</dbReference>
<dbReference type="PANTHER" id="PTHR43531:SF14">
    <property type="entry name" value="METHYL-ACCEPTING CHEMOTAXIS PROTEIN I-RELATED"/>
    <property type="match status" value="1"/>
</dbReference>
<proteinExistence type="inferred from homology"/>
<comment type="similarity">
    <text evidence="3">Belongs to the methyl-accepting chemotaxis (MCP) protein family.</text>
</comment>
<dbReference type="GO" id="GO:0005886">
    <property type="term" value="C:plasma membrane"/>
    <property type="evidence" value="ECO:0007669"/>
    <property type="project" value="TreeGrafter"/>
</dbReference>
<dbReference type="InterPro" id="IPR003660">
    <property type="entry name" value="HAMP_dom"/>
</dbReference>
<keyword evidence="5" id="KW-1133">Transmembrane helix</keyword>
<organism evidence="8 9">
    <name type="scientific">Trinickia soli</name>
    <dbReference type="NCBI Taxonomy" id="380675"/>
    <lineage>
        <taxon>Bacteria</taxon>
        <taxon>Pseudomonadati</taxon>
        <taxon>Pseudomonadota</taxon>
        <taxon>Betaproteobacteria</taxon>
        <taxon>Burkholderiales</taxon>
        <taxon>Burkholderiaceae</taxon>
        <taxon>Trinickia</taxon>
    </lineage>
</organism>
<keyword evidence="2" id="KW-0488">Methylation</keyword>
<dbReference type="PRINTS" id="PR00260">
    <property type="entry name" value="CHEMTRNSDUCR"/>
</dbReference>
<dbReference type="Gene3D" id="1.10.287.950">
    <property type="entry name" value="Methyl-accepting chemotaxis protein"/>
    <property type="match status" value="1"/>
</dbReference>
<dbReference type="AlphaFoldDB" id="A0A2N7W797"/>
<protein>
    <recommendedName>
        <fullName evidence="10">Methyl-accepting chemotaxis protein</fullName>
    </recommendedName>
</protein>
<dbReference type="GO" id="GO:0007165">
    <property type="term" value="P:signal transduction"/>
    <property type="evidence" value="ECO:0007669"/>
    <property type="project" value="UniProtKB-KW"/>
</dbReference>
<dbReference type="SMART" id="SM00304">
    <property type="entry name" value="HAMP"/>
    <property type="match status" value="1"/>
</dbReference>
<evidence type="ECO:0000259" key="7">
    <source>
        <dbReference type="PROSITE" id="PS50885"/>
    </source>
</evidence>
<sequence>MRLRPHPGHESAKHFAVNANELSEETAVSIARSIKFKIALAFGFCVLLMVAIGVLGLTGLKQLDQKIHVSYTQDTAPIVDLADARSAQFEIRLQMRRIEIIGDPSETPAILKRVQASRETLSKALARYEKVDLTSAPKAQALQEKVKQIVPQFESITERVLASLSNGDLDGGRAAQDTLSPVASALDEDLSQLGRMSSQAAEQDASDSRATYEQLFWMLAGLLAAGATLCIGVSVYLGKAISKPLDRAVGVASRIAEGKLENRVDVTTRDEFGQLLESLTTMDRQLTDTVRGIKTSIESVVVAAGQIASGNQDLSMRTEQQAASLEETAASMTELTETVKQNTGNARQANVLAANASQMADTGNEAVQDMLGTIEKISSSSTQISEITGVIESIAFQTNILALNAAVEAARAGEQGRGFAVVAGEVRLLAQRSATAAKEIKELIASSVAMIQDGSKQAGEVGTTMHQVKDSIKQVSAIVGEIATASEEQSRGMEQVHQAVSQMDRVTQQNAALVQEAATSSQSLDEQAIKLRAAVSVFQVSDA</sequence>
<accession>A0A2N7W797</accession>
<dbReference type="PROSITE" id="PS50111">
    <property type="entry name" value="CHEMOTAXIS_TRANSDUC_2"/>
    <property type="match status" value="1"/>
</dbReference>
<evidence type="ECO:0000256" key="1">
    <source>
        <dbReference type="ARBA" id="ARBA00004370"/>
    </source>
</evidence>
<evidence type="ECO:0008006" key="10">
    <source>
        <dbReference type="Google" id="ProtNLM"/>
    </source>
</evidence>
<dbReference type="SMART" id="SM00283">
    <property type="entry name" value="MA"/>
    <property type="match status" value="1"/>
</dbReference>
<feature type="domain" description="HAMP" evidence="7">
    <location>
        <begin position="239"/>
        <end position="291"/>
    </location>
</feature>
<dbReference type="InterPro" id="IPR004090">
    <property type="entry name" value="Chemotax_Me-accpt_rcpt"/>
</dbReference>